<dbReference type="EMBL" id="ACKY01000095">
    <property type="protein sequence ID" value="EEV88280.1"/>
    <property type="molecule type" value="Genomic_DNA"/>
</dbReference>
<keyword evidence="3" id="KW-1185">Reference proteome</keyword>
<dbReference type="Proteomes" id="UP000004870">
    <property type="component" value="Unassembled WGS sequence"/>
</dbReference>
<protein>
    <submittedName>
        <fullName evidence="2">Uncharacterized protein</fullName>
    </submittedName>
</protein>
<proteinExistence type="predicted"/>
<sequence length="48" mass="5407">MLAALPLQLRLLHRMTAHTKAGGTGRTQRPMPAIQRARTEQNANHEDF</sequence>
<gene>
    <name evidence="2" type="ORF">HMPREF0198_1587</name>
</gene>
<organism evidence="2 3">
    <name type="scientific">Cardiobacterium hominis (strain ATCC 15826 / DSM 8339 / NCTC 10426 / 6573)</name>
    <dbReference type="NCBI Taxonomy" id="638300"/>
    <lineage>
        <taxon>Bacteria</taxon>
        <taxon>Pseudomonadati</taxon>
        <taxon>Pseudomonadota</taxon>
        <taxon>Gammaproteobacteria</taxon>
        <taxon>Cardiobacteriales</taxon>
        <taxon>Cardiobacteriaceae</taxon>
        <taxon>Cardiobacterium</taxon>
    </lineage>
</organism>
<accession>C8NAQ9</accession>
<evidence type="ECO:0000256" key="1">
    <source>
        <dbReference type="SAM" id="MobiDB-lite"/>
    </source>
</evidence>
<dbReference type="HOGENOM" id="CLU_3150792_0_0_6"/>
<evidence type="ECO:0000313" key="2">
    <source>
        <dbReference type="EMBL" id="EEV88280.1"/>
    </source>
</evidence>
<comment type="caution">
    <text evidence="2">The sequence shown here is derived from an EMBL/GenBank/DDBJ whole genome shotgun (WGS) entry which is preliminary data.</text>
</comment>
<name>C8NAQ9_CARH6</name>
<feature type="compositionally biased region" description="Basic and acidic residues" evidence="1">
    <location>
        <begin position="37"/>
        <end position="48"/>
    </location>
</feature>
<feature type="region of interest" description="Disordered" evidence="1">
    <location>
        <begin position="17"/>
        <end position="48"/>
    </location>
</feature>
<dbReference type="AlphaFoldDB" id="C8NAQ9"/>
<reference evidence="2 3" key="1">
    <citation type="submission" date="2009-08" db="EMBL/GenBank/DDBJ databases">
        <authorList>
            <person name="Qin X."/>
            <person name="Bachman B."/>
            <person name="Battles P."/>
            <person name="Bell A."/>
            <person name="Bess C."/>
            <person name="Bickham C."/>
            <person name="Chaboub L."/>
            <person name="Chen D."/>
            <person name="Coyle M."/>
            <person name="Deiros D.R."/>
            <person name="Dinh H."/>
            <person name="Forbes L."/>
            <person name="Fowler G."/>
            <person name="Francisco L."/>
            <person name="Fu Q."/>
            <person name="Gubbala S."/>
            <person name="Hale W."/>
            <person name="Han Y."/>
            <person name="Hemphill L."/>
            <person name="Highlander S.K."/>
            <person name="Hirani K."/>
            <person name="Hogues M."/>
            <person name="Jackson L."/>
            <person name="Jakkamsetti A."/>
            <person name="Javaid M."/>
            <person name="Jiang H."/>
            <person name="Korchina V."/>
            <person name="Kovar C."/>
            <person name="Lara F."/>
            <person name="Lee S."/>
            <person name="Mata R."/>
            <person name="Mathew T."/>
            <person name="Moen C."/>
            <person name="Morales K."/>
            <person name="Munidasa M."/>
            <person name="Nazareth L."/>
            <person name="Ngo R."/>
            <person name="Nguyen L."/>
            <person name="Okwuonu G."/>
            <person name="Ongeri F."/>
            <person name="Patil S."/>
            <person name="Petrosino J."/>
            <person name="Pham C."/>
            <person name="Pham P."/>
            <person name="Pu L.-L."/>
            <person name="Puazo M."/>
            <person name="Raj R."/>
            <person name="Reid J."/>
            <person name="Rouhana J."/>
            <person name="Saada N."/>
            <person name="Shang Y."/>
            <person name="Simmons D."/>
            <person name="Thornton R."/>
            <person name="Warren J."/>
            <person name="Weissenberger G."/>
            <person name="Zhang J."/>
            <person name="Zhang L."/>
            <person name="Zhou C."/>
            <person name="Zhu D."/>
            <person name="Muzny D."/>
            <person name="Worley K."/>
            <person name="Gibbs R."/>
        </authorList>
    </citation>
    <scope>NUCLEOTIDE SEQUENCE [LARGE SCALE GENOMIC DNA]</scope>
    <source>
        <strain evidence="3">ATCC 15826 / DSM 8339 / NCTC 10426 / 6573</strain>
    </source>
</reference>
<evidence type="ECO:0000313" key="3">
    <source>
        <dbReference type="Proteomes" id="UP000004870"/>
    </source>
</evidence>